<keyword evidence="4 11" id="KW-1133">Transmembrane helix</keyword>
<proteinExistence type="predicted"/>
<feature type="compositionally biased region" description="Polar residues" evidence="10">
    <location>
        <begin position="235"/>
        <end position="247"/>
    </location>
</feature>
<keyword evidence="6 9" id="KW-1015">Disulfide bond</keyword>
<sequence>MAKWEKVTEDTVPISFMDSVDSARNSVNFDEDIKQSTFDKTAQHKMNTELHKKLRLITIAIIVLYLLVLFTIIYVIHSSVSLNKTAEMQEKTEKLIQQYKPSFENKVVREENKSHASVHLYSQLEKNISWLTANLENVSTAINLLVEEQAIITLKLNRELTILNNITEDLRLKEWEHSQTLKDIKAIEGPPGPKGEKGDRGDRGFPGVMGPPGSKGDPGPPGPPGMKGEKGNPCINGNSSDTAGNSTTAADNIRLVNGITPNQGRVEVLHNGIWGTICDDKWDINDGMVVCRMLGYGTAVRAVQNAYYGRGTGQIWMDEVACHGYETTIFACAFLGWGKNNCQHNEDAGVVCSS</sequence>
<feature type="disulfide bond" evidence="9">
    <location>
        <begin position="291"/>
        <end position="352"/>
    </location>
</feature>
<dbReference type="SUPFAM" id="SSF56487">
    <property type="entry name" value="SRCR-like"/>
    <property type="match status" value="1"/>
</dbReference>
<dbReference type="AlphaFoldDB" id="A0A8C4SFI8"/>
<keyword evidence="2 11" id="KW-0812">Transmembrane</keyword>
<organism evidence="13 14">
    <name type="scientific">Erpetoichthys calabaricus</name>
    <name type="common">Rope fish</name>
    <name type="synonym">Calamoichthys calabaricus</name>
    <dbReference type="NCBI Taxonomy" id="27687"/>
    <lineage>
        <taxon>Eukaryota</taxon>
        <taxon>Metazoa</taxon>
        <taxon>Chordata</taxon>
        <taxon>Craniata</taxon>
        <taxon>Vertebrata</taxon>
        <taxon>Euteleostomi</taxon>
        <taxon>Actinopterygii</taxon>
        <taxon>Polypteriformes</taxon>
        <taxon>Polypteridae</taxon>
        <taxon>Erpetoichthys</taxon>
    </lineage>
</organism>
<dbReference type="FunFam" id="3.10.250.10:FF:000011">
    <property type="entry name" value="Scavenger receptor class A member 5"/>
    <property type="match status" value="1"/>
</dbReference>
<evidence type="ECO:0000259" key="12">
    <source>
        <dbReference type="PROSITE" id="PS50287"/>
    </source>
</evidence>
<dbReference type="PRINTS" id="PR00258">
    <property type="entry name" value="SPERACTRCPTR"/>
</dbReference>
<evidence type="ECO:0000256" key="3">
    <source>
        <dbReference type="ARBA" id="ARBA00022968"/>
    </source>
</evidence>
<accession>A0A8C4SFI8</accession>
<evidence type="ECO:0000256" key="4">
    <source>
        <dbReference type="ARBA" id="ARBA00022989"/>
    </source>
</evidence>
<evidence type="ECO:0000256" key="5">
    <source>
        <dbReference type="ARBA" id="ARBA00023136"/>
    </source>
</evidence>
<keyword evidence="7" id="KW-0675">Receptor</keyword>
<keyword evidence="14" id="KW-1185">Reference proteome</keyword>
<dbReference type="PANTHER" id="PTHR48071:SF24">
    <property type="entry name" value="DELETED IN MALIGNANT BRAIN TUMORS 1 PROTEIN-LIKE"/>
    <property type="match status" value="1"/>
</dbReference>
<evidence type="ECO:0000256" key="6">
    <source>
        <dbReference type="ARBA" id="ARBA00023157"/>
    </source>
</evidence>
<dbReference type="InterPro" id="IPR036772">
    <property type="entry name" value="SRCR-like_dom_sf"/>
</dbReference>
<dbReference type="InterPro" id="IPR008160">
    <property type="entry name" value="Collagen"/>
</dbReference>
<keyword evidence="5 11" id="KW-0472">Membrane</keyword>
<dbReference type="GO" id="GO:0005886">
    <property type="term" value="C:plasma membrane"/>
    <property type="evidence" value="ECO:0007669"/>
    <property type="project" value="TreeGrafter"/>
</dbReference>
<reference evidence="13" key="1">
    <citation type="submission" date="2021-06" db="EMBL/GenBank/DDBJ databases">
        <authorList>
            <consortium name="Wellcome Sanger Institute Data Sharing"/>
        </authorList>
    </citation>
    <scope>NUCLEOTIDE SEQUENCE [LARGE SCALE GENOMIC DNA]</scope>
</reference>
<protein>
    <submittedName>
        <fullName evidence="13">Macrophage scavenger receptor 1</fullName>
    </submittedName>
</protein>
<feature type="region of interest" description="Disordered" evidence="10">
    <location>
        <begin position="183"/>
        <end position="247"/>
    </location>
</feature>
<feature type="disulfide bond" evidence="9">
    <location>
        <begin position="322"/>
        <end position="332"/>
    </location>
</feature>
<evidence type="ECO:0000313" key="14">
    <source>
        <dbReference type="Proteomes" id="UP000694620"/>
    </source>
</evidence>
<evidence type="ECO:0000256" key="1">
    <source>
        <dbReference type="ARBA" id="ARBA00004606"/>
    </source>
</evidence>
<dbReference type="SMART" id="SM00202">
    <property type="entry name" value="SR"/>
    <property type="match status" value="1"/>
</dbReference>
<keyword evidence="3" id="KW-0735">Signal-anchor</keyword>
<feature type="domain" description="SRCR" evidence="12">
    <location>
        <begin position="253"/>
        <end position="353"/>
    </location>
</feature>
<feature type="compositionally biased region" description="Basic and acidic residues" evidence="10">
    <location>
        <begin position="194"/>
        <end position="203"/>
    </location>
</feature>
<name>A0A8C4SFI8_ERPCA</name>
<keyword evidence="8" id="KW-0325">Glycoprotein</keyword>
<dbReference type="Gene3D" id="3.10.250.10">
    <property type="entry name" value="SRCR-like domain"/>
    <property type="match status" value="1"/>
</dbReference>
<dbReference type="Pfam" id="PF00530">
    <property type="entry name" value="SRCR"/>
    <property type="match status" value="1"/>
</dbReference>
<evidence type="ECO:0000256" key="10">
    <source>
        <dbReference type="SAM" id="MobiDB-lite"/>
    </source>
</evidence>
<feature type="transmembrane region" description="Helical" evidence="11">
    <location>
        <begin position="54"/>
        <end position="76"/>
    </location>
</feature>
<comment type="subcellular location">
    <subcellularLocation>
        <location evidence="1">Membrane</location>
        <topology evidence="1">Single-pass type II membrane protein</topology>
    </subcellularLocation>
</comment>
<evidence type="ECO:0000313" key="13">
    <source>
        <dbReference type="Ensembl" id="ENSECRP00000016840.1"/>
    </source>
</evidence>
<dbReference type="Ensembl" id="ENSECRT00000017139.1">
    <property type="protein sequence ID" value="ENSECRP00000016840.1"/>
    <property type="gene ID" value="ENSECRG00000011184.1"/>
</dbReference>
<evidence type="ECO:0000256" key="11">
    <source>
        <dbReference type="SAM" id="Phobius"/>
    </source>
</evidence>
<dbReference type="OrthoDB" id="536948at2759"/>
<dbReference type="PROSITE" id="PS00420">
    <property type="entry name" value="SRCR_1"/>
    <property type="match status" value="1"/>
</dbReference>
<reference evidence="13" key="3">
    <citation type="submission" date="2025-09" db="UniProtKB">
        <authorList>
            <consortium name="Ensembl"/>
        </authorList>
    </citation>
    <scope>IDENTIFICATION</scope>
</reference>
<reference evidence="13" key="2">
    <citation type="submission" date="2025-08" db="UniProtKB">
        <authorList>
            <consortium name="Ensembl"/>
        </authorList>
    </citation>
    <scope>IDENTIFICATION</scope>
</reference>
<dbReference type="PROSITE" id="PS50287">
    <property type="entry name" value="SRCR_2"/>
    <property type="match status" value="1"/>
</dbReference>
<evidence type="ECO:0000256" key="8">
    <source>
        <dbReference type="ARBA" id="ARBA00023180"/>
    </source>
</evidence>
<evidence type="ECO:0000256" key="2">
    <source>
        <dbReference type="ARBA" id="ARBA00022692"/>
    </source>
</evidence>
<dbReference type="Pfam" id="PF01391">
    <property type="entry name" value="Collagen"/>
    <property type="match status" value="1"/>
</dbReference>
<dbReference type="GO" id="GO:0004252">
    <property type="term" value="F:serine-type endopeptidase activity"/>
    <property type="evidence" value="ECO:0007669"/>
    <property type="project" value="TreeGrafter"/>
</dbReference>
<dbReference type="PANTHER" id="PTHR48071">
    <property type="entry name" value="SRCR DOMAIN-CONTAINING PROTEIN"/>
    <property type="match status" value="1"/>
</dbReference>
<feature type="disulfide bond" evidence="9">
    <location>
        <begin position="278"/>
        <end position="342"/>
    </location>
</feature>
<gene>
    <name evidence="13" type="primary">MSR1</name>
</gene>
<evidence type="ECO:0000256" key="7">
    <source>
        <dbReference type="ARBA" id="ARBA00023170"/>
    </source>
</evidence>
<dbReference type="InterPro" id="IPR001190">
    <property type="entry name" value="SRCR"/>
</dbReference>
<dbReference type="Proteomes" id="UP000694620">
    <property type="component" value="Chromosome 5"/>
</dbReference>
<dbReference type="GO" id="GO:0031638">
    <property type="term" value="P:zymogen activation"/>
    <property type="evidence" value="ECO:0007669"/>
    <property type="project" value="TreeGrafter"/>
</dbReference>
<dbReference type="GeneTree" id="ENSGT00950000183074"/>
<evidence type="ECO:0000256" key="9">
    <source>
        <dbReference type="PROSITE-ProRule" id="PRU00196"/>
    </source>
</evidence>